<dbReference type="HOGENOM" id="CLU_3418916_0_0_9"/>
<proteinExistence type="predicted"/>
<evidence type="ECO:0000313" key="2">
    <source>
        <dbReference type="Proteomes" id="UP000007050"/>
    </source>
</evidence>
<dbReference type="AlphaFoldDB" id="D4MHV5"/>
<dbReference type="Proteomes" id="UP000007050">
    <property type="component" value="Chromosome"/>
</dbReference>
<evidence type="ECO:0000313" key="1">
    <source>
        <dbReference type="EMBL" id="CBL33338.1"/>
    </source>
</evidence>
<organism evidence="1 2">
    <name type="scientific">[Eubacterium] siraeum V10Sc8a</name>
    <dbReference type="NCBI Taxonomy" id="717961"/>
    <lineage>
        <taxon>Bacteria</taxon>
        <taxon>Bacillati</taxon>
        <taxon>Bacillota</taxon>
        <taxon>Clostridia</taxon>
        <taxon>Eubacteriales</taxon>
        <taxon>Oscillospiraceae</taxon>
        <taxon>Oscillospiraceae incertae sedis</taxon>
    </lineage>
</organism>
<reference evidence="1 2" key="1">
    <citation type="submission" date="2010-03" db="EMBL/GenBank/DDBJ databases">
        <title>The genome sequence of Eubacterium siraeum V10Sc8a.</title>
        <authorList>
            <consortium name="metaHIT consortium -- http://www.metahit.eu/"/>
            <person name="Pajon A."/>
            <person name="Turner K."/>
            <person name="Parkhill J."/>
            <person name="Duncan S."/>
            <person name="Flint H."/>
        </authorList>
    </citation>
    <scope>NUCLEOTIDE SEQUENCE [LARGE SCALE GENOMIC DNA]</scope>
    <source>
        <strain evidence="1 2">V10Sc8a</strain>
    </source>
</reference>
<sequence>MNNKKAYCRKKRIRKIMIRIGTQAL</sequence>
<reference evidence="1 2" key="2">
    <citation type="submission" date="2010-03" db="EMBL/GenBank/DDBJ databases">
        <authorList>
            <person name="Pajon A."/>
        </authorList>
    </citation>
    <scope>NUCLEOTIDE SEQUENCE [LARGE SCALE GENOMIC DNA]</scope>
    <source>
        <strain evidence="1 2">V10Sc8a</strain>
    </source>
</reference>
<accession>D4MHV5</accession>
<dbReference type="KEGG" id="esr:ES1_01340"/>
<gene>
    <name evidence="1" type="ORF">ES1_01340</name>
</gene>
<dbReference type="BioCyc" id="ESIR717961:G136L-101-MONOMER"/>
<protein>
    <submittedName>
        <fullName evidence="1">Uncharacterized protein</fullName>
    </submittedName>
</protein>
<dbReference type="EMBL" id="FP929059">
    <property type="protein sequence ID" value="CBL33338.1"/>
    <property type="molecule type" value="Genomic_DNA"/>
</dbReference>
<name>D4MHV5_9FIRM</name>